<evidence type="ECO:0000313" key="2">
    <source>
        <dbReference type="EMBL" id="KZC05270.1"/>
    </source>
</evidence>
<name>A0A154P2B5_DUFNO</name>
<dbReference type="AlphaFoldDB" id="A0A154P2B5"/>
<evidence type="ECO:0000313" key="3">
    <source>
        <dbReference type="Proteomes" id="UP000076502"/>
    </source>
</evidence>
<feature type="region of interest" description="Disordered" evidence="1">
    <location>
        <begin position="50"/>
        <end position="75"/>
    </location>
</feature>
<dbReference type="EMBL" id="KQ434787">
    <property type="protein sequence ID" value="KZC05270.1"/>
    <property type="molecule type" value="Genomic_DNA"/>
</dbReference>
<organism evidence="2 3">
    <name type="scientific">Dufourea novaeangliae</name>
    <name type="common">Sweat bee</name>
    <dbReference type="NCBI Taxonomy" id="178035"/>
    <lineage>
        <taxon>Eukaryota</taxon>
        <taxon>Metazoa</taxon>
        <taxon>Ecdysozoa</taxon>
        <taxon>Arthropoda</taxon>
        <taxon>Hexapoda</taxon>
        <taxon>Insecta</taxon>
        <taxon>Pterygota</taxon>
        <taxon>Neoptera</taxon>
        <taxon>Endopterygota</taxon>
        <taxon>Hymenoptera</taxon>
        <taxon>Apocrita</taxon>
        <taxon>Aculeata</taxon>
        <taxon>Apoidea</taxon>
        <taxon>Anthophila</taxon>
        <taxon>Halictidae</taxon>
        <taxon>Rophitinae</taxon>
        <taxon>Dufourea</taxon>
    </lineage>
</organism>
<evidence type="ECO:0000256" key="1">
    <source>
        <dbReference type="SAM" id="MobiDB-lite"/>
    </source>
</evidence>
<accession>A0A154P2B5</accession>
<protein>
    <submittedName>
        <fullName evidence="2">Uncharacterized protein</fullName>
    </submittedName>
</protein>
<reference evidence="2 3" key="1">
    <citation type="submission" date="2015-07" db="EMBL/GenBank/DDBJ databases">
        <title>The genome of Dufourea novaeangliae.</title>
        <authorList>
            <person name="Pan H."/>
            <person name="Kapheim K."/>
        </authorList>
    </citation>
    <scope>NUCLEOTIDE SEQUENCE [LARGE SCALE GENOMIC DNA]</scope>
    <source>
        <strain evidence="2">0120121106</strain>
        <tissue evidence="2">Whole body</tissue>
    </source>
</reference>
<keyword evidence="3" id="KW-1185">Reference proteome</keyword>
<proteinExistence type="predicted"/>
<dbReference type="Proteomes" id="UP000076502">
    <property type="component" value="Unassembled WGS sequence"/>
</dbReference>
<sequence>MGIFSWQPCREPVYGGQHHVKHAHTWFGFAETTSTGQIFDETCRDLRPFRTPPTLWRSSGTGSRPRPPNGSLMGR</sequence>
<gene>
    <name evidence="2" type="ORF">WN55_05788</name>
</gene>